<keyword evidence="7" id="KW-1185">Reference proteome</keyword>
<keyword evidence="4 6" id="KW-0067">ATP-binding</keyword>
<keyword evidence="2" id="KW-1003">Cell membrane</keyword>
<dbReference type="PANTHER" id="PTHR42939:SF1">
    <property type="entry name" value="ABC TRANSPORTER ATP-BINDING PROTEIN ALBC-RELATED"/>
    <property type="match status" value="1"/>
</dbReference>
<feature type="domain" description="ABC transporter" evidence="5">
    <location>
        <begin position="6"/>
        <end position="233"/>
    </location>
</feature>
<dbReference type="Proteomes" id="UP000294829">
    <property type="component" value="Unassembled WGS sequence"/>
</dbReference>
<evidence type="ECO:0000256" key="4">
    <source>
        <dbReference type="ARBA" id="ARBA00022840"/>
    </source>
</evidence>
<dbReference type="InterPro" id="IPR003593">
    <property type="entry name" value="AAA+_ATPase"/>
</dbReference>
<dbReference type="Pfam" id="PF00005">
    <property type="entry name" value="ABC_tran"/>
    <property type="match status" value="1"/>
</dbReference>
<dbReference type="OrthoDB" id="9804819at2"/>
<evidence type="ECO:0000259" key="5">
    <source>
        <dbReference type="PROSITE" id="PS50893"/>
    </source>
</evidence>
<dbReference type="CDD" id="cd03230">
    <property type="entry name" value="ABC_DR_subfamily_A"/>
    <property type="match status" value="1"/>
</dbReference>
<dbReference type="InterPro" id="IPR003439">
    <property type="entry name" value="ABC_transporter-like_ATP-bd"/>
</dbReference>
<comment type="caution">
    <text evidence="6">The sequence shown here is derived from an EMBL/GenBank/DDBJ whole genome shotgun (WGS) entry which is preliminary data.</text>
</comment>
<dbReference type="PROSITE" id="PS50893">
    <property type="entry name" value="ABC_TRANSPORTER_2"/>
    <property type="match status" value="1"/>
</dbReference>
<dbReference type="RefSeq" id="WP_133328865.1">
    <property type="nucleotide sequence ID" value="NZ_SMYL01000005.1"/>
</dbReference>
<keyword evidence="2" id="KW-0472">Membrane</keyword>
<protein>
    <submittedName>
        <fullName evidence="6">ABC transporter ATP-binding protein</fullName>
    </submittedName>
</protein>
<gene>
    <name evidence="6" type="ORF">E2I14_12270</name>
</gene>
<name>A0A4R5W1B4_9BURK</name>
<dbReference type="EMBL" id="SMYL01000005">
    <property type="protein sequence ID" value="TDK65704.1"/>
    <property type="molecule type" value="Genomic_DNA"/>
</dbReference>
<dbReference type="GO" id="GO:0016887">
    <property type="term" value="F:ATP hydrolysis activity"/>
    <property type="evidence" value="ECO:0007669"/>
    <property type="project" value="InterPro"/>
</dbReference>
<evidence type="ECO:0000256" key="3">
    <source>
        <dbReference type="ARBA" id="ARBA00022741"/>
    </source>
</evidence>
<dbReference type="Gene3D" id="3.40.50.300">
    <property type="entry name" value="P-loop containing nucleotide triphosphate hydrolases"/>
    <property type="match status" value="1"/>
</dbReference>
<dbReference type="InterPro" id="IPR027417">
    <property type="entry name" value="P-loop_NTPase"/>
</dbReference>
<keyword evidence="1" id="KW-0813">Transport</keyword>
<evidence type="ECO:0000256" key="2">
    <source>
        <dbReference type="ARBA" id="ARBA00022475"/>
    </source>
</evidence>
<evidence type="ECO:0000313" key="6">
    <source>
        <dbReference type="EMBL" id="TDK65704.1"/>
    </source>
</evidence>
<organism evidence="6 7">
    <name type="scientific">Sapientia aquatica</name>
    <dbReference type="NCBI Taxonomy" id="1549640"/>
    <lineage>
        <taxon>Bacteria</taxon>
        <taxon>Pseudomonadati</taxon>
        <taxon>Pseudomonadota</taxon>
        <taxon>Betaproteobacteria</taxon>
        <taxon>Burkholderiales</taxon>
        <taxon>Oxalobacteraceae</taxon>
        <taxon>Sapientia</taxon>
    </lineage>
</organism>
<dbReference type="InterPro" id="IPR051782">
    <property type="entry name" value="ABC_Transporter_VariousFunc"/>
</dbReference>
<evidence type="ECO:0000313" key="7">
    <source>
        <dbReference type="Proteomes" id="UP000294829"/>
    </source>
</evidence>
<dbReference type="GO" id="GO:0005524">
    <property type="term" value="F:ATP binding"/>
    <property type="evidence" value="ECO:0007669"/>
    <property type="project" value="UniProtKB-KW"/>
</dbReference>
<accession>A0A4R5W1B4</accession>
<dbReference type="PANTHER" id="PTHR42939">
    <property type="entry name" value="ABC TRANSPORTER ATP-BINDING PROTEIN ALBC-RELATED"/>
    <property type="match status" value="1"/>
</dbReference>
<dbReference type="AlphaFoldDB" id="A0A4R5W1B4"/>
<proteinExistence type="predicted"/>
<evidence type="ECO:0000256" key="1">
    <source>
        <dbReference type="ARBA" id="ARBA00022448"/>
    </source>
</evidence>
<sequence length="240" mass="26432">MTSAALSFHEVVKSYGNKPALQHVNLEVQAGEAFGLVGMNGAGKTTLLKCMLDFCSMDSGAISIFGVDHHDTAARKPLAFLPERFMPPYYLTGADFLKYTLTLQQIPYDLPEAQQTLAALDLDASALTKPVRAYSKGMTQKLGLAACFLAHKQLYVLDEPMSGLDPKARAMLKARFQELKKNGCTLFFSSHALADVEEICDRMAILHDGKLLFVGTPEQCRQQFSSTTLEQAFLRCIQVD</sequence>
<dbReference type="SUPFAM" id="SSF52540">
    <property type="entry name" value="P-loop containing nucleoside triphosphate hydrolases"/>
    <property type="match status" value="1"/>
</dbReference>
<dbReference type="SMART" id="SM00382">
    <property type="entry name" value="AAA"/>
    <property type="match status" value="1"/>
</dbReference>
<keyword evidence="3" id="KW-0547">Nucleotide-binding</keyword>
<reference evidence="6 7" key="1">
    <citation type="submission" date="2019-03" db="EMBL/GenBank/DDBJ databases">
        <title>Sapientia aquatica gen. nov., sp. nov., isolated from a crater lake.</title>
        <authorList>
            <person name="Felfoldi T."/>
            <person name="Szabo A."/>
            <person name="Toth E."/>
            <person name="Schumann P."/>
            <person name="Keki Z."/>
            <person name="Marialigeti K."/>
            <person name="Mathe I."/>
        </authorList>
    </citation>
    <scope>NUCLEOTIDE SEQUENCE [LARGE SCALE GENOMIC DNA]</scope>
    <source>
        <strain evidence="6 7">SA-152</strain>
    </source>
</reference>